<dbReference type="Gene3D" id="3.20.20.80">
    <property type="entry name" value="Glycosidases"/>
    <property type="match status" value="1"/>
</dbReference>
<dbReference type="SUPFAM" id="SSF51445">
    <property type="entry name" value="(Trans)glycosidases"/>
    <property type="match status" value="1"/>
</dbReference>
<dbReference type="KEGG" id="xcl:G4Z02_01265"/>
<organism evidence="11 12">
    <name type="scientific">Candidatus Xianfuyuplasma coldseepsis</name>
    <dbReference type="NCBI Taxonomy" id="2782163"/>
    <lineage>
        <taxon>Bacteria</taxon>
        <taxon>Bacillati</taxon>
        <taxon>Mycoplasmatota</taxon>
        <taxon>Mollicutes</taxon>
        <taxon>Candidatus Izemoplasmatales</taxon>
        <taxon>Candidatus Izemoplasmataceae</taxon>
        <taxon>Candidatus Xianfuyuplasma</taxon>
    </lineage>
</organism>
<dbReference type="RefSeq" id="WP_258878039.1">
    <property type="nucleotide sequence ID" value="NZ_CP048914.1"/>
</dbReference>
<dbReference type="PANTHER" id="PTHR31297:SF1">
    <property type="entry name" value="GLUCAN 1,3-BETA-GLUCOSIDASE I_II-RELATED"/>
    <property type="match status" value="1"/>
</dbReference>
<name>A0A7L7KQD1_9MOLU</name>
<dbReference type="GO" id="GO:0009986">
    <property type="term" value="C:cell surface"/>
    <property type="evidence" value="ECO:0007669"/>
    <property type="project" value="TreeGrafter"/>
</dbReference>
<comment type="catalytic activity">
    <reaction evidence="7">
        <text>Successive hydrolysis of beta-D-glucose units from the non-reducing ends of (1-&gt;3)-beta-D-glucans, releasing alpha-glucose.</text>
        <dbReference type="EC" id="3.2.1.58"/>
    </reaction>
</comment>
<accession>A0A7L7KQD1</accession>
<proteinExistence type="inferred from homology"/>
<sequence length="332" mass="39210">MKLRAVNLGGWFVLEHWMTPSLFQNAKEGCNDETCFMEQDNAHDLLDHHHQTWITRSDIEWLKAQGVNLVRIPIPWWLFGEGVYHKTVDAIDQALEMIDDVGLDFMLDLHTAPGCQNGFDNGGIQHVFTWHKDPANIDTTIDVLESIMKRYNNVSHFHSIQLLNEPLKKIPLDIVQDFYIRAYQRLRTVNQQRYIVMHDSFRMNAWEEFFTTKEFSNVILDTHMYQSFDERLFSYSIEQHCEYAQKRTTLLQNVEQYVPVIVGEWSLGIRLSQHTQIQEKNMLAQYASAQLHAMKECSGHVFWSYKIERQYSGWNFRQLVDDGIINMKEFLQ</sequence>
<dbReference type="InterPro" id="IPR017853">
    <property type="entry name" value="GH"/>
</dbReference>
<evidence type="ECO:0000256" key="3">
    <source>
        <dbReference type="ARBA" id="ARBA00022729"/>
    </source>
</evidence>
<dbReference type="AlphaFoldDB" id="A0A7L7KQD1"/>
<dbReference type="InterPro" id="IPR001547">
    <property type="entry name" value="Glyco_hydro_5"/>
</dbReference>
<keyword evidence="12" id="KW-1185">Reference proteome</keyword>
<keyword evidence="2" id="KW-0964">Secreted</keyword>
<reference evidence="11 12" key="1">
    <citation type="submission" date="2020-02" db="EMBL/GenBank/DDBJ databases">
        <authorList>
            <person name="Zheng R.K."/>
            <person name="Sun C.M."/>
        </authorList>
    </citation>
    <scope>NUCLEOTIDE SEQUENCE [LARGE SCALE GENOMIC DNA]</scope>
    <source>
        <strain evidence="12">zrk13</strain>
    </source>
</reference>
<dbReference type="EMBL" id="CP048914">
    <property type="protein sequence ID" value="QMS84426.1"/>
    <property type="molecule type" value="Genomic_DNA"/>
</dbReference>
<evidence type="ECO:0000313" key="11">
    <source>
        <dbReference type="EMBL" id="QMS84426.1"/>
    </source>
</evidence>
<evidence type="ECO:0000256" key="4">
    <source>
        <dbReference type="ARBA" id="ARBA00022801"/>
    </source>
</evidence>
<gene>
    <name evidence="11" type="ORF">G4Z02_01265</name>
</gene>
<keyword evidence="4 9" id="KW-0378">Hydrolase</keyword>
<comment type="subcellular location">
    <subcellularLocation>
        <location evidence="1">Secreted</location>
    </subcellularLocation>
</comment>
<dbReference type="GO" id="GO:0071555">
    <property type="term" value="P:cell wall organization"/>
    <property type="evidence" value="ECO:0007669"/>
    <property type="project" value="UniProtKB-KW"/>
</dbReference>
<keyword evidence="6" id="KW-0961">Cell wall biogenesis/degradation</keyword>
<protein>
    <recommendedName>
        <fullName evidence="8">glucan 1,3-beta-glucosidase</fullName>
        <ecNumber evidence="8">3.2.1.58</ecNumber>
    </recommendedName>
</protein>
<dbReference type="EC" id="3.2.1.58" evidence="8"/>
<evidence type="ECO:0000256" key="5">
    <source>
        <dbReference type="ARBA" id="ARBA00023295"/>
    </source>
</evidence>
<dbReference type="Proteomes" id="UP000514720">
    <property type="component" value="Chromosome"/>
</dbReference>
<dbReference type="GO" id="GO:0004338">
    <property type="term" value="F:glucan exo-1,3-beta-glucosidase activity"/>
    <property type="evidence" value="ECO:0007669"/>
    <property type="project" value="UniProtKB-EC"/>
</dbReference>
<dbReference type="PANTHER" id="PTHR31297">
    <property type="entry name" value="GLUCAN ENDO-1,6-BETA-GLUCOSIDASE B"/>
    <property type="match status" value="1"/>
</dbReference>
<evidence type="ECO:0000256" key="6">
    <source>
        <dbReference type="ARBA" id="ARBA00023316"/>
    </source>
</evidence>
<feature type="domain" description="Glycoside hydrolase family 5" evidence="10">
    <location>
        <begin position="54"/>
        <end position="305"/>
    </location>
</feature>
<keyword evidence="3" id="KW-0732">Signal</keyword>
<dbReference type="GO" id="GO:0009251">
    <property type="term" value="P:glucan catabolic process"/>
    <property type="evidence" value="ECO:0007669"/>
    <property type="project" value="TreeGrafter"/>
</dbReference>
<dbReference type="InterPro" id="IPR050386">
    <property type="entry name" value="Glycosyl_hydrolase_5"/>
</dbReference>
<evidence type="ECO:0000256" key="2">
    <source>
        <dbReference type="ARBA" id="ARBA00022525"/>
    </source>
</evidence>
<evidence type="ECO:0000256" key="1">
    <source>
        <dbReference type="ARBA" id="ARBA00004613"/>
    </source>
</evidence>
<keyword evidence="5 9" id="KW-0326">Glycosidase</keyword>
<evidence type="ECO:0000256" key="9">
    <source>
        <dbReference type="RuleBase" id="RU361153"/>
    </source>
</evidence>
<dbReference type="GO" id="GO:0005576">
    <property type="term" value="C:extracellular region"/>
    <property type="evidence" value="ECO:0007669"/>
    <property type="project" value="UniProtKB-SubCell"/>
</dbReference>
<dbReference type="Pfam" id="PF00150">
    <property type="entry name" value="Cellulase"/>
    <property type="match status" value="1"/>
</dbReference>
<evidence type="ECO:0000259" key="10">
    <source>
        <dbReference type="Pfam" id="PF00150"/>
    </source>
</evidence>
<evidence type="ECO:0000256" key="8">
    <source>
        <dbReference type="ARBA" id="ARBA00038929"/>
    </source>
</evidence>
<evidence type="ECO:0000313" key="12">
    <source>
        <dbReference type="Proteomes" id="UP000514720"/>
    </source>
</evidence>
<comment type="similarity">
    <text evidence="9">Belongs to the glycosyl hydrolase 5 (cellulase A) family.</text>
</comment>
<evidence type="ECO:0000256" key="7">
    <source>
        <dbReference type="ARBA" id="ARBA00036824"/>
    </source>
</evidence>